<comment type="caution">
    <text evidence="3">The sequence shown here is derived from an EMBL/GenBank/DDBJ whole genome shotgun (WGS) entry which is preliminary data.</text>
</comment>
<dbReference type="GO" id="GO:0060090">
    <property type="term" value="F:molecular adaptor activity"/>
    <property type="evidence" value="ECO:0007669"/>
    <property type="project" value="TreeGrafter"/>
</dbReference>
<dbReference type="Proteomes" id="UP000023152">
    <property type="component" value="Unassembled WGS sequence"/>
</dbReference>
<accession>X6P1Y5</accession>
<dbReference type="InterPro" id="IPR040040">
    <property type="entry name" value="ATG11"/>
</dbReference>
<dbReference type="EMBL" id="ASPP01004501">
    <property type="protein sequence ID" value="ETO32079.1"/>
    <property type="molecule type" value="Genomic_DNA"/>
</dbReference>
<proteinExistence type="predicted"/>
<evidence type="ECO:0000313" key="4">
    <source>
        <dbReference type="Proteomes" id="UP000023152"/>
    </source>
</evidence>
<dbReference type="GO" id="GO:0061709">
    <property type="term" value="P:reticulophagy"/>
    <property type="evidence" value="ECO:0007669"/>
    <property type="project" value="TreeGrafter"/>
</dbReference>
<feature type="coiled-coil region" evidence="1">
    <location>
        <begin position="184"/>
        <end position="231"/>
    </location>
</feature>
<reference evidence="3 4" key="1">
    <citation type="journal article" date="2013" name="Curr. Biol.">
        <title>The Genome of the Foraminiferan Reticulomyxa filosa.</title>
        <authorList>
            <person name="Glockner G."/>
            <person name="Hulsmann N."/>
            <person name="Schleicher M."/>
            <person name="Noegel A.A."/>
            <person name="Eichinger L."/>
            <person name="Gallinger C."/>
            <person name="Pawlowski J."/>
            <person name="Sierra R."/>
            <person name="Euteneuer U."/>
            <person name="Pillet L."/>
            <person name="Moustafa A."/>
            <person name="Platzer M."/>
            <person name="Groth M."/>
            <person name="Szafranski K."/>
            <person name="Schliwa M."/>
        </authorList>
    </citation>
    <scope>NUCLEOTIDE SEQUENCE [LARGE SCALE GENOMIC DNA]</scope>
</reference>
<feature type="region of interest" description="Disordered" evidence="2">
    <location>
        <begin position="104"/>
        <end position="146"/>
    </location>
</feature>
<dbReference type="GO" id="GO:0034517">
    <property type="term" value="P:ribophagy"/>
    <property type="evidence" value="ECO:0007669"/>
    <property type="project" value="TreeGrafter"/>
</dbReference>
<dbReference type="AlphaFoldDB" id="X6P1Y5"/>
<dbReference type="GO" id="GO:0000045">
    <property type="term" value="P:autophagosome assembly"/>
    <property type="evidence" value="ECO:0007669"/>
    <property type="project" value="InterPro"/>
</dbReference>
<dbReference type="GO" id="GO:0000422">
    <property type="term" value="P:autophagy of mitochondrion"/>
    <property type="evidence" value="ECO:0007669"/>
    <property type="project" value="TreeGrafter"/>
</dbReference>
<dbReference type="GO" id="GO:0034045">
    <property type="term" value="C:phagophore assembly site membrane"/>
    <property type="evidence" value="ECO:0007669"/>
    <property type="project" value="TreeGrafter"/>
</dbReference>
<keyword evidence="1" id="KW-0175">Coiled coil</keyword>
<dbReference type="GO" id="GO:0034727">
    <property type="term" value="P:piecemeal microautophagy of the nucleus"/>
    <property type="evidence" value="ECO:0007669"/>
    <property type="project" value="TreeGrafter"/>
</dbReference>
<feature type="non-terminal residue" evidence="3">
    <location>
        <position position="257"/>
    </location>
</feature>
<feature type="compositionally biased region" description="Polar residues" evidence="2">
    <location>
        <begin position="104"/>
        <end position="131"/>
    </location>
</feature>
<dbReference type="PANTHER" id="PTHR13222">
    <property type="entry name" value="RB1-INDUCIBLE COILED-COIL"/>
    <property type="match status" value="1"/>
</dbReference>
<dbReference type="GO" id="GO:1990316">
    <property type="term" value="C:Atg1/ULK1 kinase complex"/>
    <property type="evidence" value="ECO:0007669"/>
    <property type="project" value="TreeGrafter"/>
</dbReference>
<protein>
    <submittedName>
        <fullName evidence="3">Uncharacterized protein</fullName>
    </submittedName>
</protein>
<dbReference type="PANTHER" id="PTHR13222:SF1">
    <property type="entry name" value="RB1-INDUCIBLE COILED-COIL PROTEIN 1"/>
    <property type="match status" value="1"/>
</dbReference>
<organism evidence="3 4">
    <name type="scientific">Reticulomyxa filosa</name>
    <dbReference type="NCBI Taxonomy" id="46433"/>
    <lineage>
        <taxon>Eukaryota</taxon>
        <taxon>Sar</taxon>
        <taxon>Rhizaria</taxon>
        <taxon>Retaria</taxon>
        <taxon>Foraminifera</taxon>
        <taxon>Monothalamids</taxon>
        <taxon>Reticulomyxidae</taxon>
        <taxon>Reticulomyxa</taxon>
    </lineage>
</organism>
<evidence type="ECO:0000256" key="2">
    <source>
        <dbReference type="SAM" id="MobiDB-lite"/>
    </source>
</evidence>
<name>X6P1Y5_RETFI</name>
<evidence type="ECO:0000256" key="1">
    <source>
        <dbReference type="SAM" id="Coils"/>
    </source>
</evidence>
<keyword evidence="4" id="KW-1185">Reference proteome</keyword>
<sequence>MYRIQLFDQLIKVKKLPESYQKCLDEVICRRAFGRVVSEQMGRLSRALNQFRDKETNRRLAFLHEHGWNLPSDLVAGLGNKPGTCECKYHNLEETLPPIDSLLSPRSSSAGLHANTNTSESTYTNMHTNNNDENESKMPANSGSSNSLQALLNQSLWELLMKDRPLGMASAAMSVVDTAQIDRQVELKEKEKENEKQIALARQKEDYENELNKWKLQCEQLKKERDDLKYELENYQLPGPGLPKMMLTTDNYRNSAN</sequence>
<dbReference type="GO" id="GO:0019901">
    <property type="term" value="F:protein kinase binding"/>
    <property type="evidence" value="ECO:0007669"/>
    <property type="project" value="TreeGrafter"/>
</dbReference>
<evidence type="ECO:0000313" key="3">
    <source>
        <dbReference type="EMBL" id="ETO32079.1"/>
    </source>
</evidence>
<gene>
    <name evidence="3" type="ORF">RFI_05038</name>
</gene>